<dbReference type="GO" id="GO:0019934">
    <property type="term" value="P:cGMP-mediated signaling"/>
    <property type="evidence" value="ECO:0007669"/>
    <property type="project" value="TreeGrafter"/>
</dbReference>
<accession>A0AAV7JD55</accession>
<dbReference type="InterPro" id="IPR001054">
    <property type="entry name" value="A/G_cyclase"/>
</dbReference>
<evidence type="ECO:0000313" key="5">
    <source>
        <dbReference type="Proteomes" id="UP001165289"/>
    </source>
</evidence>
<evidence type="ECO:0000256" key="2">
    <source>
        <dbReference type="SAM" id="Coils"/>
    </source>
</evidence>
<dbReference type="CDD" id="cd07302">
    <property type="entry name" value="CHD"/>
    <property type="match status" value="1"/>
</dbReference>
<evidence type="ECO:0000313" key="4">
    <source>
        <dbReference type="EMBL" id="KAI6646692.1"/>
    </source>
</evidence>
<protein>
    <submittedName>
        <fullName evidence="4">Atrial natriuretic peptide receptor 1</fullName>
    </submittedName>
</protein>
<gene>
    <name evidence="4" type="ORF">LOD99_12813</name>
</gene>
<dbReference type="SMART" id="SM00044">
    <property type="entry name" value="CYCc"/>
    <property type="match status" value="1"/>
</dbReference>
<keyword evidence="5" id="KW-1185">Reference proteome</keyword>
<evidence type="ECO:0000256" key="1">
    <source>
        <dbReference type="ARBA" id="ARBA00023239"/>
    </source>
</evidence>
<dbReference type="AlphaFoldDB" id="A0AAV7JD55"/>
<dbReference type="Proteomes" id="UP001165289">
    <property type="component" value="Unassembled WGS sequence"/>
</dbReference>
<dbReference type="GO" id="GO:0008074">
    <property type="term" value="C:guanylate cyclase complex, soluble"/>
    <property type="evidence" value="ECO:0007669"/>
    <property type="project" value="TreeGrafter"/>
</dbReference>
<dbReference type="PANTHER" id="PTHR45655:SF13">
    <property type="entry name" value="SOLUBLE GUANYLATE CYCLASE GCY-32-RELATED"/>
    <property type="match status" value="1"/>
</dbReference>
<feature type="domain" description="Guanylate cyclase" evidence="3">
    <location>
        <begin position="123"/>
        <end position="274"/>
    </location>
</feature>
<dbReference type="GO" id="GO:0070482">
    <property type="term" value="P:response to oxygen levels"/>
    <property type="evidence" value="ECO:0007669"/>
    <property type="project" value="TreeGrafter"/>
</dbReference>
<keyword evidence="1" id="KW-0456">Lyase</keyword>
<name>A0AAV7JD55_9METZ</name>
<sequence length="347" mass="38757">MGVAASTGREVQVNRTRDGFRWALNKAYSDMSKLVGEGEEKQASREMCLEDRIIFLESESVNMKQILVRQTYEVQEMERELKEEQNKAKQLMFGQLPYELLLNSPEQLEDSGSLLARKFPMATFIGCDIINFSKLCSLLSPQDMITLLDKIHIAVASAFSDECIYIMERASERCLAVSGLVEVTDGGNNRKQRSPDTNVPSTHAARLATAALKLLSNITAVKVPKYPRSMLQLRVALHSGACHGGVVGLQNISLSQIPHYHIFGTAVDFTRYLSSTSLPLQIRVSSACHQLISSDTDFIFERCPDYAAPNGHNIESFWLLDKKGLDINLPSQFDALPLSECKDIFNF</sequence>
<feature type="coiled-coil region" evidence="2">
    <location>
        <begin position="67"/>
        <end position="94"/>
    </location>
</feature>
<proteinExistence type="predicted"/>
<dbReference type="InterPro" id="IPR029787">
    <property type="entry name" value="Nucleotide_cyclase"/>
</dbReference>
<reference evidence="4 5" key="1">
    <citation type="journal article" date="2023" name="BMC Biol.">
        <title>The compact genome of the sponge Oopsacas minuta (Hexactinellida) is lacking key metazoan core genes.</title>
        <authorList>
            <person name="Santini S."/>
            <person name="Schenkelaars Q."/>
            <person name="Jourda C."/>
            <person name="Duchesne M."/>
            <person name="Belahbib H."/>
            <person name="Rocher C."/>
            <person name="Selva M."/>
            <person name="Riesgo A."/>
            <person name="Vervoort M."/>
            <person name="Leys S.P."/>
            <person name="Kodjabachian L."/>
            <person name="Le Bivic A."/>
            <person name="Borchiellini C."/>
            <person name="Claverie J.M."/>
            <person name="Renard E."/>
        </authorList>
    </citation>
    <scope>NUCLEOTIDE SEQUENCE [LARGE SCALE GENOMIC DNA]</scope>
    <source>
        <strain evidence="4">SPO-2</strain>
    </source>
</reference>
<evidence type="ECO:0000259" key="3">
    <source>
        <dbReference type="PROSITE" id="PS50125"/>
    </source>
</evidence>
<dbReference type="Gene3D" id="3.30.70.1230">
    <property type="entry name" value="Nucleotide cyclase"/>
    <property type="match status" value="1"/>
</dbReference>
<dbReference type="GO" id="GO:0004383">
    <property type="term" value="F:guanylate cyclase activity"/>
    <property type="evidence" value="ECO:0007669"/>
    <property type="project" value="TreeGrafter"/>
</dbReference>
<dbReference type="Pfam" id="PF00211">
    <property type="entry name" value="Guanylate_cyc"/>
    <property type="match status" value="1"/>
</dbReference>
<keyword evidence="2" id="KW-0175">Coiled coil</keyword>
<comment type="caution">
    <text evidence="4">The sequence shown here is derived from an EMBL/GenBank/DDBJ whole genome shotgun (WGS) entry which is preliminary data.</text>
</comment>
<dbReference type="SUPFAM" id="SSF55073">
    <property type="entry name" value="Nucleotide cyclase"/>
    <property type="match status" value="1"/>
</dbReference>
<dbReference type="EMBL" id="JAKMXF010000354">
    <property type="protein sequence ID" value="KAI6646692.1"/>
    <property type="molecule type" value="Genomic_DNA"/>
</dbReference>
<dbReference type="PANTHER" id="PTHR45655">
    <property type="entry name" value="GUANYLATE CYCLASE SOLUBLE SUBUNIT BETA-2"/>
    <property type="match status" value="1"/>
</dbReference>
<organism evidence="4 5">
    <name type="scientific">Oopsacas minuta</name>
    <dbReference type="NCBI Taxonomy" id="111878"/>
    <lineage>
        <taxon>Eukaryota</taxon>
        <taxon>Metazoa</taxon>
        <taxon>Porifera</taxon>
        <taxon>Hexactinellida</taxon>
        <taxon>Hexasterophora</taxon>
        <taxon>Lyssacinosida</taxon>
        <taxon>Leucopsacidae</taxon>
        <taxon>Oopsacas</taxon>
    </lineage>
</organism>
<keyword evidence="4" id="KW-0675">Receptor</keyword>
<dbReference type="PROSITE" id="PS50125">
    <property type="entry name" value="GUANYLATE_CYCLASE_2"/>
    <property type="match status" value="1"/>
</dbReference>